<dbReference type="Proteomes" id="UP000257109">
    <property type="component" value="Unassembled WGS sequence"/>
</dbReference>
<evidence type="ECO:0000313" key="1">
    <source>
        <dbReference type="EMBL" id="RDX71990.1"/>
    </source>
</evidence>
<dbReference type="STRING" id="157652.A0A371F125"/>
<dbReference type="PANTHER" id="PTHR11439">
    <property type="entry name" value="GAG-POL-RELATED RETROTRANSPOSON"/>
    <property type="match status" value="1"/>
</dbReference>
<protein>
    <submittedName>
        <fullName evidence="1">Copia protein</fullName>
    </submittedName>
</protein>
<gene>
    <name evidence="1" type="primary">GIP</name>
    <name evidence="1" type="ORF">CR513_48588</name>
</gene>
<dbReference type="CDD" id="cd09272">
    <property type="entry name" value="RNase_HI_RT_Ty1"/>
    <property type="match status" value="1"/>
</dbReference>
<dbReference type="SUPFAM" id="SSF56672">
    <property type="entry name" value="DNA/RNA polymerases"/>
    <property type="match status" value="1"/>
</dbReference>
<dbReference type="AlphaFoldDB" id="A0A371F125"/>
<dbReference type="PANTHER" id="PTHR11439:SF511">
    <property type="match status" value="1"/>
</dbReference>
<dbReference type="OrthoDB" id="412581at2759"/>
<evidence type="ECO:0000313" key="2">
    <source>
        <dbReference type="Proteomes" id="UP000257109"/>
    </source>
</evidence>
<proteinExistence type="predicted"/>
<accession>A0A371F125</accession>
<sequence length="156" mass="18165">MHILSQFMKSSRHKHWDATMRVLHYLKSSLGQGIIIPKDNNLKLIAHCDSYWQLAYYLMKLGKKPISWKTNKQTTVSQSSNEIEYRFIVHATMNLLSSLQVPCENPTILHCDNQVAFHLTTNPVFHKRTKHIEVDCHFACEHLQLGHIITTYVPIK</sequence>
<dbReference type="InterPro" id="IPR043502">
    <property type="entry name" value="DNA/RNA_pol_sf"/>
</dbReference>
<keyword evidence="2" id="KW-1185">Reference proteome</keyword>
<organism evidence="1 2">
    <name type="scientific">Mucuna pruriens</name>
    <name type="common">Velvet bean</name>
    <name type="synonym">Dolichos pruriens</name>
    <dbReference type="NCBI Taxonomy" id="157652"/>
    <lineage>
        <taxon>Eukaryota</taxon>
        <taxon>Viridiplantae</taxon>
        <taxon>Streptophyta</taxon>
        <taxon>Embryophyta</taxon>
        <taxon>Tracheophyta</taxon>
        <taxon>Spermatophyta</taxon>
        <taxon>Magnoliopsida</taxon>
        <taxon>eudicotyledons</taxon>
        <taxon>Gunneridae</taxon>
        <taxon>Pentapetalae</taxon>
        <taxon>rosids</taxon>
        <taxon>fabids</taxon>
        <taxon>Fabales</taxon>
        <taxon>Fabaceae</taxon>
        <taxon>Papilionoideae</taxon>
        <taxon>50 kb inversion clade</taxon>
        <taxon>NPAAA clade</taxon>
        <taxon>indigoferoid/millettioid clade</taxon>
        <taxon>Phaseoleae</taxon>
        <taxon>Mucuna</taxon>
    </lineage>
</organism>
<dbReference type="EMBL" id="QJKJ01011104">
    <property type="protein sequence ID" value="RDX71990.1"/>
    <property type="molecule type" value="Genomic_DNA"/>
</dbReference>
<comment type="caution">
    <text evidence="1">The sequence shown here is derived from an EMBL/GenBank/DDBJ whole genome shotgun (WGS) entry which is preliminary data.</text>
</comment>
<feature type="non-terminal residue" evidence="1">
    <location>
        <position position="1"/>
    </location>
</feature>
<reference evidence="1" key="1">
    <citation type="submission" date="2018-05" db="EMBL/GenBank/DDBJ databases">
        <title>Draft genome of Mucuna pruriens seed.</title>
        <authorList>
            <person name="Nnadi N.E."/>
            <person name="Vos R."/>
            <person name="Hasami M.H."/>
            <person name="Devisetty U.K."/>
            <person name="Aguiy J.C."/>
        </authorList>
    </citation>
    <scope>NUCLEOTIDE SEQUENCE [LARGE SCALE GENOMIC DNA]</scope>
    <source>
        <strain evidence="1">JCA_2017</strain>
    </source>
</reference>
<name>A0A371F125_MUCPR</name>